<name>A0A8D2D760_SCIVU</name>
<keyword evidence="3" id="KW-0391">Immunity</keyword>
<evidence type="ECO:0000313" key="9">
    <source>
        <dbReference type="Proteomes" id="UP000694564"/>
    </source>
</evidence>
<protein>
    <recommendedName>
        <fullName evidence="7">Anaphylatoxin-like domain-containing protein</fullName>
    </recommendedName>
</protein>
<dbReference type="InterPro" id="IPR018081">
    <property type="entry name" value="Anaphylatoxin_comp_syst"/>
</dbReference>
<proteinExistence type="predicted"/>
<evidence type="ECO:0000313" key="8">
    <source>
        <dbReference type="Ensembl" id="ENSSVLP00005019925.1"/>
    </source>
</evidence>
<reference evidence="8" key="1">
    <citation type="submission" date="2025-08" db="UniProtKB">
        <authorList>
            <consortium name="Ensembl"/>
        </authorList>
    </citation>
    <scope>IDENTIFICATION</scope>
</reference>
<dbReference type="GO" id="GO:0005615">
    <property type="term" value="C:extracellular space"/>
    <property type="evidence" value="ECO:0007669"/>
    <property type="project" value="UniProtKB-ARBA"/>
</dbReference>
<dbReference type="GO" id="GO:0006958">
    <property type="term" value="P:complement activation, classical pathway"/>
    <property type="evidence" value="ECO:0007669"/>
    <property type="project" value="UniProtKB-KW"/>
</dbReference>
<keyword evidence="6" id="KW-0395">Inflammatory response</keyword>
<dbReference type="AlphaFoldDB" id="A0A8D2D760"/>
<keyword evidence="5" id="KW-1015">Disulfide bond</keyword>
<evidence type="ECO:0000256" key="2">
    <source>
        <dbReference type="ARBA" id="ARBA00022525"/>
    </source>
</evidence>
<dbReference type="SUPFAM" id="SSF47686">
    <property type="entry name" value="Anaphylotoxins (complement system)"/>
    <property type="match status" value="1"/>
</dbReference>
<dbReference type="Gene3D" id="1.20.91.20">
    <property type="entry name" value="Anaphylotoxins (complement system)"/>
    <property type="match status" value="1"/>
</dbReference>
<dbReference type="OrthoDB" id="6359008at2759"/>
<accession>A0A8D2D760</accession>
<dbReference type="GO" id="GO:0045087">
    <property type="term" value="P:innate immune response"/>
    <property type="evidence" value="ECO:0007669"/>
    <property type="project" value="UniProtKB-KW"/>
</dbReference>
<organism evidence="8 9">
    <name type="scientific">Sciurus vulgaris</name>
    <name type="common">Eurasian red squirrel</name>
    <dbReference type="NCBI Taxonomy" id="55149"/>
    <lineage>
        <taxon>Eukaryota</taxon>
        <taxon>Metazoa</taxon>
        <taxon>Chordata</taxon>
        <taxon>Craniata</taxon>
        <taxon>Vertebrata</taxon>
        <taxon>Euteleostomi</taxon>
        <taxon>Mammalia</taxon>
        <taxon>Eutheria</taxon>
        <taxon>Euarchontoglires</taxon>
        <taxon>Glires</taxon>
        <taxon>Rodentia</taxon>
        <taxon>Sciuromorpha</taxon>
        <taxon>Sciuridae</taxon>
        <taxon>Sciurinae</taxon>
        <taxon>Sciurini</taxon>
        <taxon>Sciurus</taxon>
    </lineage>
</organism>
<evidence type="ECO:0000256" key="3">
    <source>
        <dbReference type="ARBA" id="ARBA00022588"/>
    </source>
</evidence>
<keyword evidence="4" id="KW-0180">Complement pathway</keyword>
<evidence type="ECO:0000256" key="4">
    <source>
        <dbReference type="ARBA" id="ARBA00022875"/>
    </source>
</evidence>
<feature type="domain" description="Anaphylatoxin-like" evidence="7">
    <location>
        <begin position="24"/>
        <end position="58"/>
    </location>
</feature>
<dbReference type="Pfam" id="PF01821">
    <property type="entry name" value="ANATO"/>
    <property type="match status" value="1"/>
</dbReference>
<keyword evidence="9" id="KW-1185">Reference proteome</keyword>
<dbReference type="GeneTree" id="ENSGT00960000189501"/>
<keyword evidence="3" id="KW-0399">Innate immunity</keyword>
<dbReference type="InterPro" id="IPR000020">
    <property type="entry name" value="Anaphylatoxin/fibulin"/>
</dbReference>
<evidence type="ECO:0000256" key="6">
    <source>
        <dbReference type="ARBA" id="ARBA00023198"/>
    </source>
</evidence>
<dbReference type="GO" id="GO:0006954">
    <property type="term" value="P:inflammatory response"/>
    <property type="evidence" value="ECO:0007669"/>
    <property type="project" value="UniProtKB-KW"/>
</dbReference>
<dbReference type="Ensembl" id="ENSSVLT00005022219.1">
    <property type="protein sequence ID" value="ENSSVLP00005019925.1"/>
    <property type="gene ID" value="ENSSVLG00005015996.1"/>
</dbReference>
<dbReference type="PROSITE" id="PS01177">
    <property type="entry name" value="ANAPHYLATOXIN_1"/>
    <property type="match status" value="1"/>
</dbReference>
<dbReference type="SMART" id="SM00104">
    <property type="entry name" value="ANATO"/>
    <property type="match status" value="1"/>
</dbReference>
<dbReference type="Proteomes" id="UP000694564">
    <property type="component" value="Chromosome 15"/>
</dbReference>
<comment type="subcellular location">
    <subcellularLocation>
        <location evidence="1">Secreted</location>
    </subcellularLocation>
</comment>
<dbReference type="PROSITE" id="PS01178">
    <property type="entry name" value="ANAPHYLATOXIN_2"/>
    <property type="match status" value="1"/>
</dbReference>
<dbReference type="PRINTS" id="PR00004">
    <property type="entry name" value="ANAPHYLATOXN"/>
</dbReference>
<sequence length="95" mass="10862">ILIKGTYIITLSVTKYKYEVPKKCCRDGAHRNDDETCEQRAARVTRSTYCVRAFKECCIIANQYRDNESHKGPLLLGRSKYGISIRILSNVGNFV</sequence>
<dbReference type="CDD" id="cd00017">
    <property type="entry name" value="ANATO"/>
    <property type="match status" value="1"/>
</dbReference>
<evidence type="ECO:0000256" key="1">
    <source>
        <dbReference type="ARBA" id="ARBA00004613"/>
    </source>
</evidence>
<keyword evidence="2" id="KW-0964">Secreted</keyword>
<dbReference type="InterPro" id="IPR001840">
    <property type="entry name" value="Anaphylatoxn_comp_syst_dom"/>
</dbReference>
<evidence type="ECO:0000256" key="5">
    <source>
        <dbReference type="ARBA" id="ARBA00023157"/>
    </source>
</evidence>
<reference evidence="8" key="2">
    <citation type="submission" date="2025-09" db="UniProtKB">
        <authorList>
            <consortium name="Ensembl"/>
        </authorList>
    </citation>
    <scope>IDENTIFICATION</scope>
</reference>
<evidence type="ECO:0000259" key="7">
    <source>
        <dbReference type="PROSITE" id="PS01178"/>
    </source>
</evidence>